<dbReference type="GO" id="GO:0008781">
    <property type="term" value="F:N-acylneuraminate cytidylyltransferase activity"/>
    <property type="evidence" value="ECO:0007669"/>
    <property type="project" value="TreeGrafter"/>
</dbReference>
<organism evidence="1 2">
    <name type="scientific">Henriciella barbarensis</name>
    <dbReference type="NCBI Taxonomy" id="86342"/>
    <lineage>
        <taxon>Bacteria</taxon>
        <taxon>Pseudomonadati</taxon>
        <taxon>Pseudomonadota</taxon>
        <taxon>Alphaproteobacteria</taxon>
        <taxon>Hyphomonadales</taxon>
        <taxon>Hyphomonadaceae</taxon>
        <taxon>Henriciella</taxon>
    </lineage>
</organism>
<reference evidence="1 2" key="1">
    <citation type="submission" date="2018-08" db="EMBL/GenBank/DDBJ databases">
        <title>Henriciella mobilis sp. nov., isolated from seawater.</title>
        <authorList>
            <person name="Cheng H."/>
            <person name="Wu Y.-H."/>
            <person name="Xu X.-W."/>
            <person name="Guo L.-L."/>
        </authorList>
    </citation>
    <scope>NUCLEOTIDE SEQUENCE [LARGE SCALE GENOMIC DNA]</scope>
    <source>
        <strain evidence="1 2">CCUG66934</strain>
    </source>
</reference>
<dbReference type="InterPro" id="IPR029044">
    <property type="entry name" value="Nucleotide-diphossugar_trans"/>
</dbReference>
<dbReference type="RefSeq" id="WP_119378965.1">
    <property type="nucleotide sequence ID" value="NZ_QWGB01000005.1"/>
</dbReference>
<dbReference type="PANTHER" id="PTHR21485:SF6">
    <property type="entry name" value="N-ACYLNEURAMINATE CYTIDYLYLTRANSFERASE-RELATED"/>
    <property type="match status" value="1"/>
</dbReference>
<dbReference type="EMBL" id="QWGB01000005">
    <property type="protein sequence ID" value="RIJ23777.1"/>
    <property type="molecule type" value="Genomic_DNA"/>
</dbReference>
<proteinExistence type="predicted"/>
<dbReference type="Pfam" id="PF02348">
    <property type="entry name" value="CTP_transf_3"/>
    <property type="match status" value="1"/>
</dbReference>
<dbReference type="InterPro" id="IPR050793">
    <property type="entry name" value="CMP-NeuNAc_synthase"/>
</dbReference>
<keyword evidence="1" id="KW-0548">Nucleotidyltransferase</keyword>
<sequence>MTTASSPSCIALIPARSGSKRVPHKNIAPLMGHPLIAYTIAAAKQSGVFGRVIVSTDSHDYAKVARHYGAETPFMRPPEFSGDKSPDIDWIQHALRWFADQGEAYDAFALLRPTSPCRLPSTIQRAWDQFTRQEGVDSLRAVEPCAQHPGKMWVVRGERMHPLMPMQPEEITPYHSTQYPGLPRVYAQNASLEIAWSRVALEAGTIAGEVLTPFLTSGSEGLDVNSPRDWRLLEMMVEDGEAELPKIEQPAWQGD</sequence>
<evidence type="ECO:0000313" key="2">
    <source>
        <dbReference type="Proteomes" id="UP000265431"/>
    </source>
</evidence>
<keyword evidence="1" id="KW-0808">Transferase</keyword>
<gene>
    <name evidence="1" type="ORF">D1224_05815</name>
</gene>
<evidence type="ECO:0000313" key="1">
    <source>
        <dbReference type="EMBL" id="RIJ23777.1"/>
    </source>
</evidence>
<name>A0A399R1N6_9PROT</name>
<dbReference type="PANTHER" id="PTHR21485">
    <property type="entry name" value="HAD SUPERFAMILY MEMBERS CMAS AND KDSC"/>
    <property type="match status" value="1"/>
</dbReference>
<dbReference type="SUPFAM" id="SSF53448">
    <property type="entry name" value="Nucleotide-diphospho-sugar transferases"/>
    <property type="match status" value="1"/>
</dbReference>
<dbReference type="CDD" id="cd02513">
    <property type="entry name" value="CMP-NeuAc_Synthase"/>
    <property type="match status" value="1"/>
</dbReference>
<dbReference type="OrthoDB" id="9805604at2"/>
<dbReference type="Proteomes" id="UP000265431">
    <property type="component" value="Unassembled WGS sequence"/>
</dbReference>
<protein>
    <submittedName>
        <fullName evidence="1">Acylneuraminate cytidylyltransferase family protein</fullName>
    </submittedName>
</protein>
<dbReference type="AlphaFoldDB" id="A0A399R1N6"/>
<keyword evidence="2" id="KW-1185">Reference proteome</keyword>
<dbReference type="InterPro" id="IPR003329">
    <property type="entry name" value="Cytidylyl_trans"/>
</dbReference>
<comment type="caution">
    <text evidence="1">The sequence shown here is derived from an EMBL/GenBank/DDBJ whole genome shotgun (WGS) entry which is preliminary data.</text>
</comment>
<dbReference type="Gene3D" id="3.90.550.10">
    <property type="entry name" value="Spore Coat Polysaccharide Biosynthesis Protein SpsA, Chain A"/>
    <property type="match status" value="1"/>
</dbReference>
<accession>A0A399R1N6</accession>